<evidence type="ECO:0000313" key="4">
    <source>
        <dbReference type="EMBL" id="PSM51222.1"/>
    </source>
</evidence>
<evidence type="ECO:0000256" key="2">
    <source>
        <dbReference type="SAM" id="Coils"/>
    </source>
</evidence>
<dbReference type="GO" id="GO:0003887">
    <property type="term" value="F:DNA-directed DNA polymerase activity"/>
    <property type="evidence" value="ECO:0007669"/>
    <property type="project" value="InterPro"/>
</dbReference>
<comment type="similarity">
    <text evidence="1">Belongs to the initiator RepB protein family.</text>
</comment>
<dbReference type="InterPro" id="IPR036390">
    <property type="entry name" value="WH_DNA-bd_sf"/>
</dbReference>
<gene>
    <name evidence="4" type="ORF">CQ405_09245</name>
</gene>
<keyword evidence="5" id="KW-1185">Reference proteome</keyword>
<dbReference type="InterPro" id="IPR036388">
    <property type="entry name" value="WH-like_DNA-bd_sf"/>
</dbReference>
<evidence type="ECO:0000259" key="3">
    <source>
        <dbReference type="Pfam" id="PF01051"/>
    </source>
</evidence>
<comment type="caution">
    <text evidence="4">The sequence shown here is derived from an EMBL/GenBank/DDBJ whole genome shotgun (WGS) entry which is preliminary data.</text>
</comment>
<dbReference type="Gene3D" id="1.10.10.10">
    <property type="entry name" value="Winged helix-like DNA-binding domain superfamily/Winged helix DNA-binding domain"/>
    <property type="match status" value="2"/>
</dbReference>
<name>A0A2P8QYA2_9BACT</name>
<dbReference type="RefSeq" id="WP_106905683.1">
    <property type="nucleotide sequence ID" value="NZ_PDHH01000014.1"/>
</dbReference>
<feature type="coiled-coil region" evidence="2">
    <location>
        <begin position="236"/>
        <end position="265"/>
    </location>
</feature>
<protein>
    <recommendedName>
        <fullName evidence="3">Initiator Rep protein WH1 domain-containing protein</fullName>
    </recommendedName>
</protein>
<dbReference type="SUPFAM" id="SSF46785">
    <property type="entry name" value="Winged helix' DNA-binding domain"/>
    <property type="match status" value="2"/>
</dbReference>
<organism evidence="4 5">
    <name type="scientific">Campylobacter blaseri</name>
    <dbReference type="NCBI Taxonomy" id="2042961"/>
    <lineage>
        <taxon>Bacteria</taxon>
        <taxon>Pseudomonadati</taxon>
        <taxon>Campylobacterota</taxon>
        <taxon>Epsilonproteobacteria</taxon>
        <taxon>Campylobacterales</taxon>
        <taxon>Campylobacteraceae</taxon>
        <taxon>Campylobacter</taxon>
    </lineage>
</organism>
<sequence length="327" mass="38862">MKPLVKYDNELNMIAFKAMTQVENNVFFALLHKLRDKGTKEVVLDFTELKRLIGFESQSNEYIIKSIQGIAKKIAQSVVRYETDEVIKFFTLFQVLEVPKHNEAYIRAKISETFAYLINDLKQAFTVFEIAEFSALSSRYTQTLYRLLKQFRSTGYLKLEWSRFIDLMDIPHSYEMRDINKQILKPALKELGENQTLFNATNPIFKNLKMNKIRGRGRGRPVTDIEFTFKPETTDNKATQEKKTKKQLEKERKEQEFREQFYTKKFSLDNLVHTCLNVYKQDDKYLLETEYYNKGLIRKNIKFDNLEQIKKLIKDYEKNNQVKDRPG</sequence>
<evidence type="ECO:0000256" key="1">
    <source>
        <dbReference type="ARBA" id="ARBA00038283"/>
    </source>
</evidence>
<reference evidence="5" key="1">
    <citation type="submission" date="2017-10" db="EMBL/GenBank/DDBJ databases">
        <title>Campylobacter species from seals.</title>
        <authorList>
            <person name="Gilbert M.J."/>
            <person name="Zomer A.L."/>
            <person name="Timmerman A.J."/>
            <person name="Duim B."/>
            <person name="Wagenaar J.A."/>
        </authorList>
    </citation>
    <scope>NUCLEOTIDE SEQUENCE [LARGE SCALE GENOMIC DNA]</scope>
    <source>
        <strain evidence="5">17S00004-5</strain>
    </source>
</reference>
<feature type="domain" description="Initiator Rep protein WH1" evidence="3">
    <location>
        <begin position="5"/>
        <end position="149"/>
    </location>
</feature>
<dbReference type="Proteomes" id="UP000240535">
    <property type="component" value="Unassembled WGS sequence"/>
</dbReference>
<feature type="non-terminal residue" evidence="4">
    <location>
        <position position="327"/>
    </location>
</feature>
<dbReference type="EMBL" id="PDHH01000014">
    <property type="protein sequence ID" value="PSM51222.1"/>
    <property type="molecule type" value="Genomic_DNA"/>
</dbReference>
<dbReference type="AlphaFoldDB" id="A0A2P8QYA2"/>
<dbReference type="Pfam" id="PF01051">
    <property type="entry name" value="Rep3_N"/>
    <property type="match status" value="1"/>
</dbReference>
<keyword evidence="2" id="KW-0175">Coiled coil</keyword>
<accession>A0A2P8QYA2</accession>
<evidence type="ECO:0000313" key="5">
    <source>
        <dbReference type="Proteomes" id="UP000240535"/>
    </source>
</evidence>
<dbReference type="InterPro" id="IPR000525">
    <property type="entry name" value="Initiator_Rep_WH1"/>
</dbReference>
<dbReference type="Pfam" id="PF21205">
    <property type="entry name" value="Rep3_C"/>
    <property type="match status" value="1"/>
</dbReference>
<proteinExistence type="inferred from homology"/>
<dbReference type="GO" id="GO:0006270">
    <property type="term" value="P:DNA replication initiation"/>
    <property type="evidence" value="ECO:0007669"/>
    <property type="project" value="InterPro"/>
</dbReference>